<dbReference type="EMBL" id="VSSQ01041237">
    <property type="protein sequence ID" value="MPM94635.1"/>
    <property type="molecule type" value="Genomic_DNA"/>
</dbReference>
<name>A0A645DZ88_9ZZZZ</name>
<comment type="caution">
    <text evidence="1">The sequence shown here is derived from an EMBL/GenBank/DDBJ whole genome shotgun (WGS) entry which is preliminary data.</text>
</comment>
<evidence type="ECO:0000313" key="1">
    <source>
        <dbReference type="EMBL" id="MPM94635.1"/>
    </source>
</evidence>
<gene>
    <name evidence="1" type="ORF">SDC9_141783</name>
</gene>
<accession>A0A645DZ88</accession>
<proteinExistence type="predicted"/>
<organism evidence="1">
    <name type="scientific">bioreactor metagenome</name>
    <dbReference type="NCBI Taxonomy" id="1076179"/>
    <lineage>
        <taxon>unclassified sequences</taxon>
        <taxon>metagenomes</taxon>
        <taxon>ecological metagenomes</taxon>
    </lineage>
</organism>
<reference evidence="1" key="1">
    <citation type="submission" date="2019-08" db="EMBL/GenBank/DDBJ databases">
        <authorList>
            <person name="Kucharzyk K."/>
            <person name="Murdoch R.W."/>
            <person name="Higgins S."/>
            <person name="Loffler F."/>
        </authorList>
    </citation>
    <scope>NUCLEOTIDE SEQUENCE</scope>
</reference>
<protein>
    <submittedName>
        <fullName evidence="1">Uncharacterized protein</fullName>
    </submittedName>
</protein>
<dbReference type="AlphaFoldDB" id="A0A645DZ88"/>
<sequence length="101" mass="10467">MKSRIILLFAVISFSSLSFGQINKGNWIVSGNSLLQVSSSKVEGASSSSTTVAFTPSVGYFVADGFSVGLSASLLTSEGSTIYSILPSASYSGTIGFSLFF</sequence>